<evidence type="ECO:0000256" key="1">
    <source>
        <dbReference type="SAM" id="Phobius"/>
    </source>
</evidence>
<accession>A0ABQ5KQC5</accession>
<dbReference type="Proteomes" id="UP001057375">
    <property type="component" value="Unassembled WGS sequence"/>
</dbReference>
<feature type="transmembrane region" description="Helical" evidence="1">
    <location>
        <begin position="7"/>
        <end position="25"/>
    </location>
</feature>
<feature type="non-terminal residue" evidence="2">
    <location>
        <position position="74"/>
    </location>
</feature>
<sequence length="74" mass="7699">MLGEITSGAPLVAIIGILITGTLLAMDVKGALFIGIVATTIVGVPFNVVQMPESLVSMPPAPIWFAFEWSNIAS</sequence>
<keyword evidence="1" id="KW-0472">Membrane</keyword>
<proteinExistence type="predicted"/>
<comment type="caution">
    <text evidence="2">The sequence shown here is derived from an EMBL/GenBank/DDBJ whole genome shotgun (WGS) entry which is preliminary data.</text>
</comment>
<keyword evidence="3" id="KW-1185">Reference proteome</keyword>
<dbReference type="EMBL" id="BQXS01010491">
    <property type="protein sequence ID" value="GKT33778.1"/>
    <property type="molecule type" value="Genomic_DNA"/>
</dbReference>
<reference evidence="2" key="1">
    <citation type="submission" date="2022-03" db="EMBL/GenBank/DDBJ databases">
        <title>Draft genome sequence of Aduncisulcus paluster, a free-living microaerophilic Fornicata.</title>
        <authorList>
            <person name="Yuyama I."/>
            <person name="Kume K."/>
            <person name="Tamura T."/>
            <person name="Inagaki Y."/>
            <person name="Hashimoto T."/>
        </authorList>
    </citation>
    <scope>NUCLEOTIDE SEQUENCE</scope>
    <source>
        <strain evidence="2">NY0171</strain>
    </source>
</reference>
<organism evidence="2 3">
    <name type="scientific">Aduncisulcus paluster</name>
    <dbReference type="NCBI Taxonomy" id="2918883"/>
    <lineage>
        <taxon>Eukaryota</taxon>
        <taxon>Metamonada</taxon>
        <taxon>Carpediemonas-like organisms</taxon>
        <taxon>Aduncisulcus</taxon>
    </lineage>
</organism>
<name>A0ABQ5KQC5_9EUKA</name>
<keyword evidence="1" id="KW-0812">Transmembrane</keyword>
<gene>
    <name evidence="2" type="ORF">ADUPG1_007510</name>
</gene>
<feature type="transmembrane region" description="Helical" evidence="1">
    <location>
        <begin position="31"/>
        <end position="49"/>
    </location>
</feature>
<evidence type="ECO:0000313" key="3">
    <source>
        <dbReference type="Proteomes" id="UP001057375"/>
    </source>
</evidence>
<protein>
    <submittedName>
        <fullName evidence="2">NCS2 family permease</fullName>
    </submittedName>
</protein>
<evidence type="ECO:0000313" key="2">
    <source>
        <dbReference type="EMBL" id="GKT33778.1"/>
    </source>
</evidence>
<keyword evidence="1" id="KW-1133">Transmembrane helix</keyword>